<dbReference type="RefSeq" id="WP_062248056.1">
    <property type="nucleotide sequence ID" value="NZ_LHZA01000109.1"/>
</dbReference>
<name>A0A149QPS5_9PROT</name>
<dbReference type="PATRIC" id="fig|178900.5.peg.6"/>
<evidence type="ECO:0000313" key="2">
    <source>
        <dbReference type="Proteomes" id="UP000075473"/>
    </source>
</evidence>
<evidence type="ECO:0000313" key="1">
    <source>
        <dbReference type="EMBL" id="KXU99126.1"/>
    </source>
</evidence>
<proteinExistence type="predicted"/>
<dbReference type="Proteomes" id="UP000075473">
    <property type="component" value="Unassembled WGS sequence"/>
</dbReference>
<sequence length="277" mass="31315">MKTIKPVPDHEVPVTLKTSLAQKSAITPCCLIFAGRGGTGKSTHARLHAEWIERSGLSLKIADLDRTNATLTAFYPNLVEAPRTADDKDVMTFLEDILERQIEEKYHLILDFGGGDLVLKNLALRLDLVGFFRDYAIQPVLFHHLGADLDYLAYLASLEEDGLFRPEKTIVVLNEFIKPSSQSVEIAFETIMRSRQLGDVLKRGARMISLPDLLPAPGIDRKRLRFYEAVQNRQSVDIPPLGPIKRQMLVQWLRTVGERFREADVDLPWIPTKGQFP</sequence>
<dbReference type="AlphaFoldDB" id="A0A149QPS5"/>
<dbReference type="EMBL" id="LHZA01000109">
    <property type="protein sequence ID" value="KXU99126.1"/>
    <property type="molecule type" value="Genomic_DNA"/>
</dbReference>
<dbReference type="SUPFAM" id="SSF52540">
    <property type="entry name" value="P-loop containing nucleoside triphosphate hydrolases"/>
    <property type="match status" value="1"/>
</dbReference>
<protein>
    <recommendedName>
        <fullName evidence="3">CobQ/CobB/MinD/ParA nucleotide binding domain-containing protein</fullName>
    </recommendedName>
</protein>
<organism evidence="1 2">
    <name type="scientific">Acetobacter cerevisiae</name>
    <dbReference type="NCBI Taxonomy" id="178900"/>
    <lineage>
        <taxon>Bacteria</taxon>
        <taxon>Pseudomonadati</taxon>
        <taxon>Pseudomonadota</taxon>
        <taxon>Alphaproteobacteria</taxon>
        <taxon>Acetobacterales</taxon>
        <taxon>Acetobacteraceae</taxon>
        <taxon>Acetobacter</taxon>
    </lineage>
</organism>
<comment type="caution">
    <text evidence="1">The sequence shown here is derived from an EMBL/GenBank/DDBJ whole genome shotgun (WGS) entry which is preliminary data.</text>
</comment>
<reference evidence="1 2" key="1">
    <citation type="submission" date="2015-06" db="EMBL/GenBank/DDBJ databases">
        <title>Improved classification and identification of acetic acid bacteria using matrix-assisted laser desorption/ionization time-of-flight mass spectrometry; Gluconobacter nephelii and Gluconobacter uchimurae are later heterotypic synonyms of Gluconobacter japonicus and Gluconobacter oxydans, respectively.</title>
        <authorList>
            <person name="Li L."/>
            <person name="Cleenwerck I."/>
            <person name="De Vuyst L."/>
            <person name="Vandamme P."/>
        </authorList>
    </citation>
    <scope>NUCLEOTIDE SEQUENCE [LARGE SCALE GENOMIC DNA]</scope>
    <source>
        <strain evidence="1 2">LMG 1625</strain>
    </source>
</reference>
<accession>A0A149QPS5</accession>
<evidence type="ECO:0008006" key="3">
    <source>
        <dbReference type="Google" id="ProtNLM"/>
    </source>
</evidence>
<dbReference type="Gene3D" id="3.40.50.300">
    <property type="entry name" value="P-loop containing nucleotide triphosphate hydrolases"/>
    <property type="match status" value="1"/>
</dbReference>
<gene>
    <name evidence="1" type="ORF">AD928_02665</name>
</gene>
<dbReference type="InterPro" id="IPR027417">
    <property type="entry name" value="P-loop_NTPase"/>
</dbReference>